<feature type="compositionally biased region" description="Basic and acidic residues" evidence="8">
    <location>
        <begin position="299"/>
        <end position="309"/>
    </location>
</feature>
<evidence type="ECO:0000256" key="2">
    <source>
        <dbReference type="ARBA" id="ARBA00004123"/>
    </source>
</evidence>
<comment type="similarity">
    <text evidence="3">Belongs to the HARBI1 family.</text>
</comment>
<keyword evidence="5" id="KW-0479">Metal-binding</keyword>
<organism evidence="10 11">
    <name type="scientific">Danaus chrysippus</name>
    <name type="common">African queen</name>
    <dbReference type="NCBI Taxonomy" id="151541"/>
    <lineage>
        <taxon>Eukaryota</taxon>
        <taxon>Metazoa</taxon>
        <taxon>Ecdysozoa</taxon>
        <taxon>Arthropoda</taxon>
        <taxon>Hexapoda</taxon>
        <taxon>Insecta</taxon>
        <taxon>Pterygota</taxon>
        <taxon>Neoptera</taxon>
        <taxon>Endopterygota</taxon>
        <taxon>Lepidoptera</taxon>
        <taxon>Glossata</taxon>
        <taxon>Ditrysia</taxon>
        <taxon>Papilionoidea</taxon>
        <taxon>Nymphalidae</taxon>
        <taxon>Danainae</taxon>
        <taxon>Danaini</taxon>
        <taxon>Danaina</taxon>
        <taxon>Danaus</taxon>
        <taxon>Anosia</taxon>
    </lineage>
</organism>
<evidence type="ECO:0000259" key="9">
    <source>
        <dbReference type="Pfam" id="PF13359"/>
    </source>
</evidence>
<dbReference type="PANTHER" id="PTHR22930">
    <property type="match status" value="1"/>
</dbReference>
<dbReference type="GO" id="GO:0016787">
    <property type="term" value="F:hydrolase activity"/>
    <property type="evidence" value="ECO:0007669"/>
    <property type="project" value="UniProtKB-KW"/>
</dbReference>
<dbReference type="Proteomes" id="UP000789524">
    <property type="component" value="Unassembled WGS sequence"/>
</dbReference>
<evidence type="ECO:0000256" key="1">
    <source>
        <dbReference type="ARBA" id="ARBA00001968"/>
    </source>
</evidence>
<dbReference type="PANTHER" id="PTHR22930:SF269">
    <property type="entry name" value="NUCLEASE HARBI1-LIKE PROTEIN"/>
    <property type="match status" value="1"/>
</dbReference>
<keyword evidence="6" id="KW-0378">Hydrolase</keyword>
<protein>
    <submittedName>
        <fullName evidence="10">(African queen) hypothetical protein</fullName>
    </submittedName>
</protein>
<gene>
    <name evidence="10" type="ORF">DCHRY22_LOCUS1765</name>
</gene>
<evidence type="ECO:0000313" key="10">
    <source>
        <dbReference type="EMBL" id="CAG9560028.1"/>
    </source>
</evidence>
<proteinExistence type="inferred from homology"/>
<dbReference type="InterPro" id="IPR027806">
    <property type="entry name" value="HARBI1_dom"/>
</dbReference>
<accession>A0A8J2QEC3</accession>
<dbReference type="InterPro" id="IPR045249">
    <property type="entry name" value="HARBI1-like"/>
</dbReference>
<dbReference type="EMBL" id="CAKASE010000044">
    <property type="protein sequence ID" value="CAG9560028.1"/>
    <property type="molecule type" value="Genomic_DNA"/>
</dbReference>
<comment type="caution">
    <text evidence="10">The sequence shown here is derived from an EMBL/GenBank/DDBJ whole genome shotgun (WGS) entry which is preliminary data.</text>
</comment>
<dbReference type="GO" id="GO:0005634">
    <property type="term" value="C:nucleus"/>
    <property type="evidence" value="ECO:0007669"/>
    <property type="project" value="UniProtKB-SubCell"/>
</dbReference>
<keyword evidence="11" id="KW-1185">Reference proteome</keyword>
<evidence type="ECO:0000256" key="3">
    <source>
        <dbReference type="ARBA" id="ARBA00006958"/>
    </source>
</evidence>
<name>A0A8J2QEC3_9NEOP</name>
<dbReference type="Pfam" id="PF13359">
    <property type="entry name" value="DDE_Tnp_4"/>
    <property type="match status" value="1"/>
</dbReference>
<evidence type="ECO:0000256" key="5">
    <source>
        <dbReference type="ARBA" id="ARBA00022723"/>
    </source>
</evidence>
<evidence type="ECO:0000256" key="6">
    <source>
        <dbReference type="ARBA" id="ARBA00022801"/>
    </source>
</evidence>
<sequence>MREECIPTPTCDMWQSIASNFESIANFPHCVGAVDGKHIRLTCPFDSGSMYFKYKDYFSIVLMALADTKYRFVYVDVGSYGTESPKIPYFFVGDEAFDLHRHLLRPFGGKRLTVEKRVFNYYRLCRARRYVECAFGILSNKWRIFHRPINVQPHFAVLIVNACIVLHNYVRDRDGYLVEDTTTITGLEDVSGGSTTRGGLEANNIRSLATREAEVELVSIKRQGTLKDVSGYPKTLEITQGFQGASERRILHNYKTVSIYYPPNFISYPSQHPMYYGTVSSLIEQAPRKSYRAIAQSDSEMHAESRGLRDSTGSMSGSPYIGPTPFTPRHPPAPPDTPWYPPDACSVTVDPHRPPDIRLRYLNVPTLVFEEVGSRLASDKSQGPANPLGLTRGHTGTNNGPATIREQFPYTFYYNVVTRVLCNRIH</sequence>
<evidence type="ECO:0000256" key="7">
    <source>
        <dbReference type="ARBA" id="ARBA00023242"/>
    </source>
</evidence>
<comment type="cofactor">
    <cofactor evidence="1">
        <name>a divalent metal cation</name>
        <dbReference type="ChEBI" id="CHEBI:60240"/>
    </cofactor>
</comment>
<feature type="region of interest" description="Disordered" evidence="8">
    <location>
        <begin position="375"/>
        <end position="401"/>
    </location>
</feature>
<comment type="subcellular location">
    <subcellularLocation>
        <location evidence="2">Nucleus</location>
    </subcellularLocation>
</comment>
<dbReference type="AlphaFoldDB" id="A0A8J2QEC3"/>
<evidence type="ECO:0000256" key="4">
    <source>
        <dbReference type="ARBA" id="ARBA00022722"/>
    </source>
</evidence>
<evidence type="ECO:0000256" key="8">
    <source>
        <dbReference type="SAM" id="MobiDB-lite"/>
    </source>
</evidence>
<keyword evidence="7" id="KW-0539">Nucleus</keyword>
<dbReference type="GO" id="GO:0004518">
    <property type="term" value="F:nuclease activity"/>
    <property type="evidence" value="ECO:0007669"/>
    <property type="project" value="UniProtKB-KW"/>
</dbReference>
<feature type="domain" description="DDE Tnp4" evidence="9">
    <location>
        <begin position="89"/>
        <end position="168"/>
    </location>
</feature>
<reference evidence="10" key="1">
    <citation type="submission" date="2021-09" db="EMBL/GenBank/DDBJ databases">
        <authorList>
            <person name="Martin H S."/>
        </authorList>
    </citation>
    <scope>NUCLEOTIDE SEQUENCE</scope>
</reference>
<dbReference type="GO" id="GO:0046872">
    <property type="term" value="F:metal ion binding"/>
    <property type="evidence" value="ECO:0007669"/>
    <property type="project" value="UniProtKB-KW"/>
</dbReference>
<feature type="compositionally biased region" description="Pro residues" evidence="8">
    <location>
        <begin position="325"/>
        <end position="337"/>
    </location>
</feature>
<keyword evidence="4" id="KW-0540">Nuclease</keyword>
<evidence type="ECO:0000313" key="11">
    <source>
        <dbReference type="Proteomes" id="UP000789524"/>
    </source>
</evidence>
<dbReference type="OrthoDB" id="2668416at2759"/>
<feature type="region of interest" description="Disordered" evidence="8">
    <location>
        <begin position="296"/>
        <end position="337"/>
    </location>
</feature>